<proteinExistence type="predicted"/>
<keyword evidence="2" id="KW-1185">Reference proteome</keyword>
<evidence type="ECO:0000313" key="1">
    <source>
        <dbReference type="EMBL" id="KAH7929587.1"/>
    </source>
</evidence>
<reference evidence="1" key="1">
    <citation type="journal article" date="2021" name="New Phytol.">
        <title>Evolutionary innovations through gain and loss of genes in the ectomycorrhizal Boletales.</title>
        <authorList>
            <person name="Wu G."/>
            <person name="Miyauchi S."/>
            <person name="Morin E."/>
            <person name="Kuo A."/>
            <person name="Drula E."/>
            <person name="Varga T."/>
            <person name="Kohler A."/>
            <person name="Feng B."/>
            <person name="Cao Y."/>
            <person name="Lipzen A."/>
            <person name="Daum C."/>
            <person name="Hundley H."/>
            <person name="Pangilinan J."/>
            <person name="Johnson J."/>
            <person name="Barry K."/>
            <person name="LaButti K."/>
            <person name="Ng V."/>
            <person name="Ahrendt S."/>
            <person name="Min B."/>
            <person name="Choi I.G."/>
            <person name="Park H."/>
            <person name="Plett J.M."/>
            <person name="Magnuson J."/>
            <person name="Spatafora J.W."/>
            <person name="Nagy L.G."/>
            <person name="Henrissat B."/>
            <person name="Grigoriev I.V."/>
            <person name="Yang Z.L."/>
            <person name="Xu J."/>
            <person name="Martin F.M."/>
        </authorList>
    </citation>
    <scope>NUCLEOTIDE SEQUENCE</scope>
    <source>
        <strain evidence="1">KUC20120723A-06</strain>
    </source>
</reference>
<evidence type="ECO:0000313" key="2">
    <source>
        <dbReference type="Proteomes" id="UP000790709"/>
    </source>
</evidence>
<dbReference type="Proteomes" id="UP000790709">
    <property type="component" value="Unassembled WGS sequence"/>
</dbReference>
<name>A0ACB8BVT6_9AGAM</name>
<dbReference type="EMBL" id="MU266340">
    <property type="protein sequence ID" value="KAH7929587.1"/>
    <property type="molecule type" value="Genomic_DNA"/>
</dbReference>
<organism evidence="1 2">
    <name type="scientific">Leucogyrophana mollusca</name>
    <dbReference type="NCBI Taxonomy" id="85980"/>
    <lineage>
        <taxon>Eukaryota</taxon>
        <taxon>Fungi</taxon>
        <taxon>Dikarya</taxon>
        <taxon>Basidiomycota</taxon>
        <taxon>Agaricomycotina</taxon>
        <taxon>Agaricomycetes</taxon>
        <taxon>Agaricomycetidae</taxon>
        <taxon>Boletales</taxon>
        <taxon>Boletales incertae sedis</taxon>
        <taxon>Leucogyrophana</taxon>
    </lineage>
</organism>
<sequence>MRPYAIYEHPDFTSPSTVSTNGFSFQKLAAALTVVAASSAAVYEIVIHTGAAQSRSVYILCCASHK</sequence>
<accession>A0ACB8BVT6</accession>
<comment type="caution">
    <text evidence="1">The sequence shown here is derived from an EMBL/GenBank/DDBJ whole genome shotgun (WGS) entry which is preliminary data.</text>
</comment>
<gene>
    <name evidence="1" type="ORF">BV22DRAFT_1029448</name>
</gene>
<protein>
    <submittedName>
        <fullName evidence="1">Uncharacterized protein</fullName>
    </submittedName>
</protein>